<sequence>MRVLVGAVAAELDRLIRVKCDQHGWK</sequence>
<reference evidence="1" key="1">
    <citation type="submission" date="2020-02" db="EMBL/GenBank/DDBJ databases">
        <authorList>
            <person name="Meier V. D."/>
        </authorList>
    </citation>
    <scope>NUCLEOTIDE SEQUENCE</scope>
    <source>
        <strain evidence="1">AVDCRST_MAG93</strain>
    </source>
</reference>
<organism evidence="1">
    <name type="scientific">uncultured Chloroflexia bacterium</name>
    <dbReference type="NCBI Taxonomy" id="1672391"/>
    <lineage>
        <taxon>Bacteria</taxon>
        <taxon>Bacillati</taxon>
        <taxon>Chloroflexota</taxon>
        <taxon>Chloroflexia</taxon>
        <taxon>environmental samples</taxon>
    </lineage>
</organism>
<feature type="non-terminal residue" evidence="1">
    <location>
        <position position="26"/>
    </location>
</feature>
<protein>
    <submittedName>
        <fullName evidence="1">Uncharacterized protein</fullName>
    </submittedName>
</protein>
<evidence type="ECO:0000313" key="1">
    <source>
        <dbReference type="EMBL" id="CAA9254621.1"/>
    </source>
</evidence>
<accession>A0A6J4IMZ7</accession>
<gene>
    <name evidence="1" type="ORF">AVDCRST_MAG93-1905</name>
</gene>
<name>A0A6J4IMZ7_9CHLR</name>
<dbReference type="EMBL" id="CADCTR010000650">
    <property type="protein sequence ID" value="CAA9254621.1"/>
    <property type="molecule type" value="Genomic_DNA"/>
</dbReference>
<proteinExistence type="predicted"/>
<dbReference type="AlphaFoldDB" id="A0A6J4IMZ7"/>